<protein>
    <recommendedName>
        <fullName evidence="8">L-xylulose reductase</fullName>
    </recommendedName>
</protein>
<dbReference type="PANTHER" id="PTHR44252">
    <property type="entry name" value="D-ERYTHRULOSE REDUCTASE"/>
    <property type="match status" value="1"/>
</dbReference>
<dbReference type="GO" id="GO:0050038">
    <property type="term" value="F:L-xylulose reductase (NADPH) activity"/>
    <property type="evidence" value="ECO:0007669"/>
    <property type="project" value="TreeGrafter"/>
</dbReference>
<dbReference type="Gene3D" id="3.40.50.720">
    <property type="entry name" value="NAD(P)-binding Rossmann-like Domain"/>
    <property type="match status" value="1"/>
</dbReference>
<proteinExistence type="inferred from homology"/>
<organism evidence="6 7">
    <name type="scientific">Potamilus streckersoni</name>
    <dbReference type="NCBI Taxonomy" id="2493646"/>
    <lineage>
        <taxon>Eukaryota</taxon>
        <taxon>Metazoa</taxon>
        <taxon>Spiralia</taxon>
        <taxon>Lophotrochozoa</taxon>
        <taxon>Mollusca</taxon>
        <taxon>Bivalvia</taxon>
        <taxon>Autobranchia</taxon>
        <taxon>Heteroconchia</taxon>
        <taxon>Palaeoheterodonta</taxon>
        <taxon>Unionida</taxon>
        <taxon>Unionoidea</taxon>
        <taxon>Unionidae</taxon>
        <taxon>Ambleminae</taxon>
        <taxon>Lampsilini</taxon>
        <taxon>Potamilus</taxon>
    </lineage>
</organism>
<dbReference type="InterPro" id="IPR036291">
    <property type="entry name" value="NAD(P)-bd_dom_sf"/>
</dbReference>
<dbReference type="InterPro" id="IPR020904">
    <property type="entry name" value="Sc_DH/Rdtase_CS"/>
</dbReference>
<dbReference type="PROSITE" id="PS00061">
    <property type="entry name" value="ADH_SHORT"/>
    <property type="match status" value="1"/>
</dbReference>
<evidence type="ECO:0008006" key="8">
    <source>
        <dbReference type="Google" id="ProtNLM"/>
    </source>
</evidence>
<sequence length="270" mass="28757">MEIRFDGKRALVTGSGKGIGREIIKKLAKCGAECIALSRTQEDLDSLKTEVCESVFMTLALGVPGIQTIRVDLADWTETRQAIESLGQIDLLVNNAAAFLMCPFLDTSEEEIDRIFDVNFKGVFNVSQVVARGMIERGNGGAIVNVSSNASMIGIKTLASYCSSKGALDSLTRVMATELGPHKIRVNSVNPAVVNAGMGIAYVSDPKNAENFLPRIPLGKYVGQCENMILYIPCVSESEDVANAVSFLLSDKAGSVNGICMLVDGGLAAN</sequence>
<keyword evidence="3" id="KW-0521">NADP</keyword>
<evidence type="ECO:0000256" key="3">
    <source>
        <dbReference type="ARBA" id="ARBA00022857"/>
    </source>
</evidence>
<name>A0AAE0RXQ0_9BIVA</name>
<dbReference type="GO" id="GO:0004090">
    <property type="term" value="F:carbonyl reductase (NADPH) activity"/>
    <property type="evidence" value="ECO:0007669"/>
    <property type="project" value="TreeGrafter"/>
</dbReference>
<evidence type="ECO:0000256" key="5">
    <source>
        <dbReference type="RuleBase" id="RU000363"/>
    </source>
</evidence>
<dbReference type="EMBL" id="JAEAOA010001897">
    <property type="protein sequence ID" value="KAK3581450.1"/>
    <property type="molecule type" value="Genomic_DNA"/>
</dbReference>
<dbReference type="Proteomes" id="UP001195483">
    <property type="component" value="Unassembled WGS sequence"/>
</dbReference>
<evidence type="ECO:0000313" key="6">
    <source>
        <dbReference type="EMBL" id="KAK3581450.1"/>
    </source>
</evidence>
<dbReference type="FunFam" id="3.40.50.720:FF:000084">
    <property type="entry name" value="Short-chain dehydrogenase reductase"/>
    <property type="match status" value="1"/>
</dbReference>
<reference evidence="6" key="1">
    <citation type="journal article" date="2021" name="Genome Biol. Evol.">
        <title>A High-Quality Reference Genome for a Parasitic Bivalve with Doubly Uniparental Inheritance (Bivalvia: Unionida).</title>
        <authorList>
            <person name="Smith C.H."/>
        </authorList>
    </citation>
    <scope>NUCLEOTIDE SEQUENCE</scope>
    <source>
        <strain evidence="6">CHS0354</strain>
    </source>
</reference>
<dbReference type="InterPro" id="IPR002347">
    <property type="entry name" value="SDR_fam"/>
</dbReference>
<dbReference type="Pfam" id="PF00106">
    <property type="entry name" value="adh_short"/>
    <property type="match status" value="1"/>
</dbReference>
<comment type="caution">
    <text evidence="6">The sequence shown here is derived from an EMBL/GenBank/DDBJ whole genome shotgun (WGS) entry which is preliminary data.</text>
</comment>
<dbReference type="AlphaFoldDB" id="A0AAE0RXQ0"/>
<accession>A0AAE0RXQ0</accession>
<dbReference type="GO" id="GO:0005997">
    <property type="term" value="P:xylulose metabolic process"/>
    <property type="evidence" value="ECO:0007669"/>
    <property type="project" value="TreeGrafter"/>
</dbReference>
<reference evidence="6" key="3">
    <citation type="submission" date="2023-05" db="EMBL/GenBank/DDBJ databases">
        <authorList>
            <person name="Smith C.H."/>
        </authorList>
    </citation>
    <scope>NUCLEOTIDE SEQUENCE</scope>
    <source>
        <strain evidence="6">CHS0354</strain>
        <tissue evidence="6">Mantle</tissue>
    </source>
</reference>
<evidence type="ECO:0000313" key="7">
    <source>
        <dbReference type="Proteomes" id="UP001195483"/>
    </source>
</evidence>
<keyword evidence="4" id="KW-0560">Oxidoreductase</keyword>
<dbReference type="GO" id="GO:0006006">
    <property type="term" value="P:glucose metabolic process"/>
    <property type="evidence" value="ECO:0007669"/>
    <property type="project" value="TreeGrafter"/>
</dbReference>
<dbReference type="SUPFAM" id="SSF51735">
    <property type="entry name" value="NAD(P)-binding Rossmann-fold domains"/>
    <property type="match status" value="1"/>
</dbReference>
<dbReference type="PANTHER" id="PTHR44252:SF3">
    <property type="entry name" value="D-ERYTHRULOSE REDUCTASE-RELATED"/>
    <property type="match status" value="1"/>
</dbReference>
<dbReference type="PRINTS" id="PR00080">
    <property type="entry name" value="SDRFAMILY"/>
</dbReference>
<comment type="subunit">
    <text evidence="2">Homotetramer.</text>
</comment>
<gene>
    <name evidence="6" type="ORF">CHS0354_031774</name>
</gene>
<reference evidence="6" key="2">
    <citation type="journal article" date="2021" name="Genome Biol. Evol.">
        <title>Developing a high-quality reference genome for a parasitic bivalve with doubly uniparental inheritance (Bivalvia: Unionida).</title>
        <authorList>
            <person name="Smith C.H."/>
        </authorList>
    </citation>
    <scope>NUCLEOTIDE SEQUENCE</scope>
    <source>
        <strain evidence="6">CHS0354</strain>
        <tissue evidence="6">Mantle</tissue>
    </source>
</reference>
<dbReference type="PRINTS" id="PR00081">
    <property type="entry name" value="GDHRDH"/>
</dbReference>
<evidence type="ECO:0000256" key="2">
    <source>
        <dbReference type="ARBA" id="ARBA00011881"/>
    </source>
</evidence>
<evidence type="ECO:0000256" key="4">
    <source>
        <dbReference type="ARBA" id="ARBA00023002"/>
    </source>
</evidence>
<evidence type="ECO:0000256" key="1">
    <source>
        <dbReference type="ARBA" id="ARBA00006484"/>
    </source>
</evidence>
<keyword evidence="7" id="KW-1185">Reference proteome</keyword>
<comment type="similarity">
    <text evidence="1 5">Belongs to the short-chain dehydrogenases/reductases (SDR) family.</text>
</comment>
<dbReference type="InterPro" id="IPR051737">
    <property type="entry name" value="L-xylulose/Carbonyl_redctase"/>
</dbReference>